<comment type="similarity">
    <text evidence="1">Belongs to the PPR family. P subfamily.</text>
</comment>
<evidence type="ECO:0000313" key="5">
    <source>
        <dbReference type="EMBL" id="KAE8661189.1"/>
    </source>
</evidence>
<protein>
    <recommendedName>
        <fullName evidence="4">PROP1-like PPR domain-containing protein</fullName>
    </recommendedName>
</protein>
<keyword evidence="6" id="KW-1185">Reference proteome</keyword>
<feature type="domain" description="PROP1-like PPR" evidence="4">
    <location>
        <begin position="107"/>
        <end position="283"/>
    </location>
</feature>
<gene>
    <name evidence="5" type="ORF">F3Y22_tig00116937pilonHSYRG00046</name>
</gene>
<dbReference type="OrthoDB" id="411857at2759"/>
<dbReference type="Proteomes" id="UP000436088">
    <property type="component" value="Unassembled WGS sequence"/>
</dbReference>
<dbReference type="PANTHER" id="PTHR47874">
    <property type="entry name" value="EXPRESSED PROTEIN"/>
    <property type="match status" value="1"/>
</dbReference>
<dbReference type="EMBL" id="VEPZ02001724">
    <property type="protein sequence ID" value="KAE8661189.1"/>
    <property type="molecule type" value="Genomic_DNA"/>
</dbReference>
<evidence type="ECO:0000256" key="1">
    <source>
        <dbReference type="ARBA" id="ARBA00007626"/>
    </source>
</evidence>
<dbReference type="GO" id="GO:0003729">
    <property type="term" value="F:mRNA binding"/>
    <property type="evidence" value="ECO:0007669"/>
    <property type="project" value="InterPro"/>
</dbReference>
<proteinExistence type="inferred from homology"/>
<dbReference type="NCBIfam" id="TIGR00756">
    <property type="entry name" value="PPR"/>
    <property type="match status" value="1"/>
</dbReference>
<evidence type="ECO:0000256" key="2">
    <source>
        <dbReference type="ARBA" id="ARBA00022737"/>
    </source>
</evidence>
<organism evidence="5 6">
    <name type="scientific">Hibiscus syriacus</name>
    <name type="common">Rose of Sharon</name>
    <dbReference type="NCBI Taxonomy" id="106335"/>
    <lineage>
        <taxon>Eukaryota</taxon>
        <taxon>Viridiplantae</taxon>
        <taxon>Streptophyta</taxon>
        <taxon>Embryophyta</taxon>
        <taxon>Tracheophyta</taxon>
        <taxon>Spermatophyta</taxon>
        <taxon>Magnoliopsida</taxon>
        <taxon>eudicotyledons</taxon>
        <taxon>Gunneridae</taxon>
        <taxon>Pentapetalae</taxon>
        <taxon>rosids</taxon>
        <taxon>malvids</taxon>
        <taxon>Malvales</taxon>
        <taxon>Malvaceae</taxon>
        <taxon>Malvoideae</taxon>
        <taxon>Hibiscus</taxon>
    </lineage>
</organism>
<feature type="repeat" description="PPR" evidence="3">
    <location>
        <begin position="211"/>
        <end position="245"/>
    </location>
</feature>
<evidence type="ECO:0000256" key="3">
    <source>
        <dbReference type="PROSITE-ProRule" id="PRU00708"/>
    </source>
</evidence>
<name>A0A6A2XS06_HIBSY</name>
<dbReference type="PANTHER" id="PTHR47874:SF4">
    <property type="entry name" value="EXPRESSED PROTEIN"/>
    <property type="match status" value="1"/>
</dbReference>
<dbReference type="Gene3D" id="1.25.40.10">
    <property type="entry name" value="Tetratricopeptide repeat domain"/>
    <property type="match status" value="1"/>
</dbReference>
<dbReference type="Pfam" id="PF17177">
    <property type="entry name" value="PPR_long"/>
    <property type="match status" value="1"/>
</dbReference>
<dbReference type="InterPro" id="IPR002885">
    <property type="entry name" value="PPR_rpt"/>
</dbReference>
<sequence>MALVCKVLLRAAKIGSGSQFVQIPCKSQRWLCNDPSSFNPLLKKLLQLPTSLIKSTIDSEYRFAHNNPQFSWESLAAVLPSLPPEKARLVLEWKLEKMLKENEGDYDQYFYIMSLCAKIRNVSLAMHVFTSMEVHGIKPTTSIFNSFIHACLSSNDLLTALSLFEIMASSESYKPNEETYETFITGFSSLGYVDAMKSWYSAKKASGYCATLQTYDSLISGCSRSRDFDGVDRFYEEMTLKGMMPSETILENLLEGFCRRRRFNHVKEFLKSCLEAGQEISPKMAEKVVGLYLRHGKVEEMEDLLLTVVESGQDVAVLSHVNSGIITMYAALNRLDDVEYSVGRLLKQGLLFRCADDVEKVICCYFREEAYERLDLFLERIKGSHKLTKSTYDLLVAGYRRAGLSQRLHWVIKDMELAGVR</sequence>
<accession>A0A6A2XS06</accession>
<keyword evidence="2" id="KW-0677">Repeat</keyword>
<dbReference type="InterPro" id="IPR033443">
    <property type="entry name" value="PROP1-like_PPR_dom"/>
</dbReference>
<dbReference type="PROSITE" id="PS51375">
    <property type="entry name" value="PPR"/>
    <property type="match status" value="1"/>
</dbReference>
<dbReference type="AlphaFoldDB" id="A0A6A2XS06"/>
<comment type="caution">
    <text evidence="5">The sequence shown here is derived from an EMBL/GenBank/DDBJ whole genome shotgun (WGS) entry which is preliminary data.</text>
</comment>
<dbReference type="InterPro" id="IPR044179">
    <property type="entry name" value="PPR5-like"/>
</dbReference>
<dbReference type="InterPro" id="IPR011990">
    <property type="entry name" value="TPR-like_helical_dom_sf"/>
</dbReference>
<reference evidence="5" key="1">
    <citation type="submission" date="2019-09" db="EMBL/GenBank/DDBJ databases">
        <title>Draft genome information of white flower Hibiscus syriacus.</title>
        <authorList>
            <person name="Kim Y.-M."/>
        </authorList>
    </citation>
    <scope>NUCLEOTIDE SEQUENCE [LARGE SCALE GENOMIC DNA]</scope>
    <source>
        <strain evidence="5">YM2019G1</strain>
    </source>
</reference>
<evidence type="ECO:0000313" key="6">
    <source>
        <dbReference type="Proteomes" id="UP000436088"/>
    </source>
</evidence>
<evidence type="ECO:0000259" key="4">
    <source>
        <dbReference type="Pfam" id="PF17177"/>
    </source>
</evidence>